<evidence type="ECO:0000313" key="3">
    <source>
        <dbReference type="Proteomes" id="UP000226431"/>
    </source>
</evidence>
<keyword evidence="3" id="KW-1185">Reference proteome</keyword>
<feature type="compositionally biased region" description="Low complexity" evidence="1">
    <location>
        <begin position="123"/>
        <end position="132"/>
    </location>
</feature>
<organism evidence="2 3">
    <name type="scientific">Ophiocordyceps camponoti-rufipedis</name>
    <dbReference type="NCBI Taxonomy" id="2004952"/>
    <lineage>
        <taxon>Eukaryota</taxon>
        <taxon>Fungi</taxon>
        <taxon>Dikarya</taxon>
        <taxon>Ascomycota</taxon>
        <taxon>Pezizomycotina</taxon>
        <taxon>Sordariomycetes</taxon>
        <taxon>Hypocreomycetidae</taxon>
        <taxon>Hypocreales</taxon>
        <taxon>Ophiocordycipitaceae</taxon>
        <taxon>Ophiocordyceps</taxon>
    </lineage>
</organism>
<name>A0A2C5Z3A0_9HYPO</name>
<dbReference type="EMBL" id="NJES01000284">
    <property type="protein sequence ID" value="PHH74270.1"/>
    <property type="molecule type" value="Genomic_DNA"/>
</dbReference>
<feature type="region of interest" description="Disordered" evidence="1">
    <location>
        <begin position="23"/>
        <end position="47"/>
    </location>
</feature>
<evidence type="ECO:0000313" key="2">
    <source>
        <dbReference type="EMBL" id="PHH74270.1"/>
    </source>
</evidence>
<reference evidence="2 3" key="1">
    <citation type="submission" date="2017-06" db="EMBL/GenBank/DDBJ databases">
        <title>Ant-infecting Ophiocordyceps genomes reveal a high diversity of potential behavioral manipulation genes and a possible major role for enterotoxins.</title>
        <authorList>
            <person name="De Bekker C."/>
            <person name="Evans H.C."/>
            <person name="Brachmann A."/>
            <person name="Hughes D.P."/>
        </authorList>
    </citation>
    <scope>NUCLEOTIDE SEQUENCE [LARGE SCALE GENOMIC DNA]</scope>
    <source>
        <strain evidence="2 3">Map16</strain>
    </source>
</reference>
<dbReference type="OrthoDB" id="10613032at2759"/>
<gene>
    <name evidence="2" type="ORF">CDD80_3193</name>
</gene>
<accession>A0A2C5Z3A0</accession>
<dbReference type="AlphaFoldDB" id="A0A2C5Z3A0"/>
<protein>
    <submittedName>
        <fullName evidence="2">Uncharacterized protein</fullName>
    </submittedName>
</protein>
<proteinExistence type="predicted"/>
<comment type="caution">
    <text evidence="2">The sequence shown here is derived from an EMBL/GenBank/DDBJ whole genome shotgun (WGS) entry which is preliminary data.</text>
</comment>
<sequence>MDDDDDDDAAAAAAAAAACSLPPRLVPAENGGRTSRGTRDRVCTQSSSVGGFRNQTLQAGTTCLESVRHAIPSYRLLVRSPFCFFRRLVSGRRWVPTPLANGSPTRQSCRETLKGQSSPPLPAARLSPVSGS</sequence>
<evidence type="ECO:0000256" key="1">
    <source>
        <dbReference type="SAM" id="MobiDB-lite"/>
    </source>
</evidence>
<feature type="region of interest" description="Disordered" evidence="1">
    <location>
        <begin position="95"/>
        <end position="132"/>
    </location>
</feature>
<dbReference type="Proteomes" id="UP000226431">
    <property type="component" value="Unassembled WGS sequence"/>
</dbReference>